<comment type="caution">
    <text evidence="1">The sequence shown here is derived from an EMBL/GenBank/DDBJ whole genome shotgun (WGS) entry which is preliminary data.</text>
</comment>
<dbReference type="OrthoDB" id="1399160at2"/>
<proteinExistence type="predicted"/>
<accession>A0A366EST7</accession>
<dbReference type="Proteomes" id="UP000252118">
    <property type="component" value="Unassembled WGS sequence"/>
</dbReference>
<reference evidence="1 2" key="1">
    <citation type="submission" date="2018-06" db="EMBL/GenBank/DDBJ databases">
        <title>Freshwater and sediment microbial communities from various areas in North America, analyzing microbe dynamics in response to fracking.</title>
        <authorList>
            <person name="Lamendella R."/>
        </authorList>
    </citation>
    <scope>NUCLEOTIDE SEQUENCE [LARGE SCALE GENOMIC DNA]</scope>
    <source>
        <strain evidence="1 2">97B</strain>
    </source>
</reference>
<evidence type="ECO:0008006" key="3">
    <source>
        <dbReference type="Google" id="ProtNLM"/>
    </source>
</evidence>
<organism evidence="1 2">
    <name type="scientific">Rossellomorea aquimaris</name>
    <dbReference type="NCBI Taxonomy" id="189382"/>
    <lineage>
        <taxon>Bacteria</taxon>
        <taxon>Bacillati</taxon>
        <taxon>Bacillota</taxon>
        <taxon>Bacilli</taxon>
        <taxon>Bacillales</taxon>
        <taxon>Bacillaceae</taxon>
        <taxon>Rossellomorea</taxon>
    </lineage>
</organism>
<evidence type="ECO:0000313" key="1">
    <source>
        <dbReference type="EMBL" id="RBP05364.1"/>
    </source>
</evidence>
<evidence type="ECO:0000313" key="2">
    <source>
        <dbReference type="Proteomes" id="UP000252118"/>
    </source>
</evidence>
<gene>
    <name evidence="1" type="ORF">DET59_10481</name>
</gene>
<protein>
    <recommendedName>
        <fullName evidence="3">ArsR family transcriptional regulator</fullName>
    </recommendedName>
</protein>
<dbReference type="EMBL" id="QNRJ01000004">
    <property type="protein sequence ID" value="RBP05364.1"/>
    <property type="molecule type" value="Genomic_DNA"/>
</dbReference>
<dbReference type="AlphaFoldDB" id="A0A366EST7"/>
<dbReference type="RefSeq" id="WP_113968880.1">
    <property type="nucleotide sequence ID" value="NZ_QNRJ01000004.1"/>
</dbReference>
<name>A0A366EST7_9BACI</name>
<sequence>MKTHKQLEQFASKPNSYNDRAGVNLKTYDTKNVSRLNTDNTLEASIYTSQMIWPATHDETRPGTVILFPNKSWSIGLASVNFIHHPNNGPVFHFDSEGVSEEVLNEIDRLQPKGNSEGIQIMVMGDITDHVNEQLASYKVKSLTAETAAQFAFKVDEEYARLTDEYPENILVVSSEDHAKLFSLVAGYWIAHMPEPILYVETNGVPLETIKALKKRKNPNIYIVGPEKIISKQVEEELSMYGSVTRIPGDNPVDVSIEFTMFKDQDSGFGWGIDKPGRGLSFISTSQPELAITTAPFSHLGKHCPLIWLDQGKLEDSVYHFLAKIKPTFQDSPQEGPYNHSYLMGSIETISYETQGIIDNKLEIVAESDGGHH</sequence>